<evidence type="ECO:0000313" key="2">
    <source>
        <dbReference type="Proteomes" id="UP000323506"/>
    </source>
</evidence>
<dbReference type="AlphaFoldDB" id="A0A5D2EJF6"/>
<gene>
    <name evidence="1" type="ORF">ES288_A11G096400v1</name>
</gene>
<proteinExistence type="predicted"/>
<organism evidence="1 2">
    <name type="scientific">Gossypium darwinii</name>
    <name type="common">Darwin's cotton</name>
    <name type="synonym">Gossypium barbadense var. darwinii</name>
    <dbReference type="NCBI Taxonomy" id="34276"/>
    <lineage>
        <taxon>Eukaryota</taxon>
        <taxon>Viridiplantae</taxon>
        <taxon>Streptophyta</taxon>
        <taxon>Embryophyta</taxon>
        <taxon>Tracheophyta</taxon>
        <taxon>Spermatophyta</taxon>
        <taxon>Magnoliopsida</taxon>
        <taxon>eudicotyledons</taxon>
        <taxon>Gunneridae</taxon>
        <taxon>Pentapetalae</taxon>
        <taxon>rosids</taxon>
        <taxon>malvids</taxon>
        <taxon>Malvales</taxon>
        <taxon>Malvaceae</taxon>
        <taxon>Malvoideae</taxon>
        <taxon>Gossypium</taxon>
    </lineage>
</organism>
<evidence type="ECO:0000313" key="1">
    <source>
        <dbReference type="EMBL" id="TYG93261.1"/>
    </source>
</evidence>
<dbReference type="Proteomes" id="UP000323506">
    <property type="component" value="Chromosome A11"/>
</dbReference>
<dbReference type="EMBL" id="CM017698">
    <property type="protein sequence ID" value="TYG93261.1"/>
    <property type="molecule type" value="Genomic_DNA"/>
</dbReference>
<keyword evidence="2" id="KW-1185">Reference proteome</keyword>
<protein>
    <submittedName>
        <fullName evidence="1">Uncharacterized protein</fullName>
    </submittedName>
</protein>
<accession>A0A5D2EJF6</accession>
<reference evidence="1 2" key="1">
    <citation type="submission" date="2019-06" db="EMBL/GenBank/DDBJ databases">
        <title>WGS assembly of Gossypium darwinii.</title>
        <authorList>
            <person name="Chen Z.J."/>
            <person name="Sreedasyam A."/>
            <person name="Ando A."/>
            <person name="Song Q."/>
            <person name="De L."/>
            <person name="Hulse-Kemp A."/>
            <person name="Ding M."/>
            <person name="Ye W."/>
            <person name="Kirkbride R."/>
            <person name="Jenkins J."/>
            <person name="Plott C."/>
            <person name="Lovell J."/>
            <person name="Lin Y.-M."/>
            <person name="Vaughn R."/>
            <person name="Liu B."/>
            <person name="Li W."/>
            <person name="Simpson S."/>
            <person name="Scheffler B."/>
            <person name="Saski C."/>
            <person name="Grover C."/>
            <person name="Hu G."/>
            <person name="Conover J."/>
            <person name="Carlson J."/>
            <person name="Shu S."/>
            <person name="Boston L."/>
            <person name="Williams M."/>
            <person name="Peterson D."/>
            <person name="Mcgee K."/>
            <person name="Jones D."/>
            <person name="Wendel J."/>
            <person name="Stelly D."/>
            <person name="Grimwood J."/>
            <person name="Schmutz J."/>
        </authorList>
    </citation>
    <scope>NUCLEOTIDE SEQUENCE [LARGE SCALE GENOMIC DNA]</scope>
    <source>
        <strain evidence="1">1808015.09</strain>
    </source>
</reference>
<sequence length="60" mass="7171">MTRPKNDALKMHLTLLEFDFSVKAKSKRHLVKSRIVFFFLQNWFKMHLILEFGGGLELYV</sequence>
<name>A0A5D2EJF6_GOSDA</name>